<feature type="transmembrane region" description="Helical" evidence="8">
    <location>
        <begin position="266"/>
        <end position="287"/>
    </location>
</feature>
<dbReference type="Proteomes" id="UP000054686">
    <property type="component" value="Unassembled WGS sequence"/>
</dbReference>
<organism evidence="10 11">
    <name type="scientific">Schaalia odontolytica</name>
    <dbReference type="NCBI Taxonomy" id="1660"/>
    <lineage>
        <taxon>Bacteria</taxon>
        <taxon>Bacillati</taxon>
        <taxon>Actinomycetota</taxon>
        <taxon>Actinomycetes</taxon>
        <taxon>Actinomycetales</taxon>
        <taxon>Actinomycetaceae</taxon>
        <taxon>Schaalia</taxon>
    </lineage>
</organism>
<dbReference type="SUPFAM" id="SSF144091">
    <property type="entry name" value="Rhomboid-like"/>
    <property type="match status" value="1"/>
</dbReference>
<feature type="compositionally biased region" description="Basic and acidic residues" evidence="7">
    <location>
        <begin position="10"/>
        <end position="20"/>
    </location>
</feature>
<dbReference type="CDD" id="cd19756">
    <property type="entry name" value="Bbox2"/>
    <property type="match status" value="1"/>
</dbReference>
<keyword evidence="3 8" id="KW-0812">Transmembrane</keyword>
<reference evidence="10 11" key="1">
    <citation type="submission" date="2015-10" db="EMBL/GenBank/DDBJ databases">
        <title>Draft Genome of Actinomyces odontolyticus subsp. actinosynbacter strain XH001.</title>
        <authorList>
            <person name="Mclean J.S."/>
            <person name="He X."/>
        </authorList>
    </citation>
    <scope>NUCLEOTIDE SEQUENCE [LARGE SCALE GENOMIC DNA]</scope>
    <source>
        <strain evidence="10 11">XH001</strain>
    </source>
</reference>
<evidence type="ECO:0000256" key="8">
    <source>
        <dbReference type="SAM" id="Phobius"/>
    </source>
</evidence>
<feature type="transmembrane region" description="Helical" evidence="8">
    <location>
        <begin position="113"/>
        <end position="139"/>
    </location>
</feature>
<feature type="transmembrane region" description="Helical" evidence="8">
    <location>
        <begin position="151"/>
        <end position="171"/>
    </location>
</feature>
<feature type="transmembrane region" description="Helical" evidence="8">
    <location>
        <begin position="228"/>
        <end position="246"/>
    </location>
</feature>
<evidence type="ECO:0000256" key="2">
    <source>
        <dbReference type="ARBA" id="ARBA00009045"/>
    </source>
</evidence>
<evidence type="ECO:0000313" key="11">
    <source>
        <dbReference type="Proteomes" id="UP000054686"/>
    </source>
</evidence>
<feature type="transmembrane region" description="Helical" evidence="8">
    <location>
        <begin position="68"/>
        <end position="93"/>
    </location>
</feature>
<comment type="caution">
    <text evidence="10">The sequence shown here is derived from an EMBL/GenBank/DDBJ whole genome shotgun (WGS) entry which is preliminary data.</text>
</comment>
<keyword evidence="5 8" id="KW-1133">Transmembrane helix</keyword>
<dbReference type="InterPro" id="IPR035952">
    <property type="entry name" value="Rhomboid-like_sf"/>
</dbReference>
<dbReference type="GO" id="GO:0004252">
    <property type="term" value="F:serine-type endopeptidase activity"/>
    <property type="evidence" value="ECO:0007669"/>
    <property type="project" value="InterPro"/>
</dbReference>
<feature type="region of interest" description="Disordered" evidence="7">
    <location>
        <begin position="1"/>
        <end position="21"/>
    </location>
</feature>
<protein>
    <submittedName>
        <fullName evidence="10">Peptidase, S54 family protein</fullName>
    </submittedName>
</protein>
<accession>A0A0V8RZA7</accession>
<evidence type="ECO:0000313" key="10">
    <source>
        <dbReference type="EMBL" id="KSW13352.1"/>
    </source>
</evidence>
<feature type="domain" description="Peptidase S54 rhomboid" evidence="9">
    <location>
        <begin position="111"/>
        <end position="247"/>
    </location>
</feature>
<feature type="transmembrane region" description="Helical" evidence="8">
    <location>
        <begin position="205"/>
        <end position="222"/>
    </location>
</feature>
<evidence type="ECO:0000256" key="1">
    <source>
        <dbReference type="ARBA" id="ARBA00004141"/>
    </source>
</evidence>
<sequence length="292" mass="31424">MSMPSYGQRSDPRAAPDCPRHPGVRSVDYCKRCNRPMCVDCAIPTEVRSICVDCTSSKKRWMGSASRAAAAGTPVVTYAMMAICVLMYVVTLLAPTTKLDLALVPAELMSHPWTVLTGAFLHGGIMHILFNMLSLYWVGRAIEPVLGRWRFLTLYLVSALGGSAFILAWCLIQPSEIFVSTVGASGAVFGLFGAVFVLQRLGGSDTTAILTLLGINLVYGFMVSGISWQGHIGGAIAGVGATWVLVRMARPRPGVTQVYQNRREAVVALGMIAGMLVLNALAFRVLYEVYGA</sequence>
<comment type="subcellular location">
    <subcellularLocation>
        <location evidence="1">Membrane</location>
        <topology evidence="1">Multi-pass membrane protein</topology>
    </subcellularLocation>
</comment>
<dbReference type="Pfam" id="PF01694">
    <property type="entry name" value="Rhomboid"/>
    <property type="match status" value="1"/>
</dbReference>
<evidence type="ECO:0000256" key="7">
    <source>
        <dbReference type="SAM" id="MobiDB-lite"/>
    </source>
</evidence>
<dbReference type="InterPro" id="IPR050925">
    <property type="entry name" value="Rhomboid_protease_S54"/>
</dbReference>
<dbReference type="PANTHER" id="PTHR43731:SF14">
    <property type="entry name" value="PRESENILIN-ASSOCIATED RHOMBOID-LIKE PROTEIN, MITOCHONDRIAL"/>
    <property type="match status" value="1"/>
</dbReference>
<evidence type="ECO:0000256" key="3">
    <source>
        <dbReference type="ARBA" id="ARBA00022692"/>
    </source>
</evidence>
<gene>
    <name evidence="10" type="ORF">APY09_03110</name>
</gene>
<dbReference type="AlphaFoldDB" id="A0A0V8RZA7"/>
<dbReference type="RefSeq" id="WP_060566122.1">
    <property type="nucleotide sequence ID" value="NZ_CP040006.1"/>
</dbReference>
<name>A0A0V8RZA7_9ACTO</name>
<proteinExistence type="inferred from homology"/>
<dbReference type="EMBL" id="LLVT01000001">
    <property type="protein sequence ID" value="KSW13352.1"/>
    <property type="molecule type" value="Genomic_DNA"/>
</dbReference>
<feature type="transmembrane region" description="Helical" evidence="8">
    <location>
        <begin position="177"/>
        <end position="198"/>
    </location>
</feature>
<dbReference type="InterPro" id="IPR022764">
    <property type="entry name" value="Peptidase_S54_rhomboid_dom"/>
</dbReference>
<dbReference type="PANTHER" id="PTHR43731">
    <property type="entry name" value="RHOMBOID PROTEASE"/>
    <property type="match status" value="1"/>
</dbReference>
<dbReference type="OrthoDB" id="9807874at2"/>
<dbReference type="GO" id="GO:0016020">
    <property type="term" value="C:membrane"/>
    <property type="evidence" value="ECO:0007669"/>
    <property type="project" value="UniProtKB-SubCell"/>
</dbReference>
<keyword evidence="4" id="KW-0378">Hydrolase</keyword>
<keyword evidence="6 8" id="KW-0472">Membrane</keyword>
<evidence type="ECO:0000259" key="9">
    <source>
        <dbReference type="Pfam" id="PF01694"/>
    </source>
</evidence>
<evidence type="ECO:0000256" key="5">
    <source>
        <dbReference type="ARBA" id="ARBA00022989"/>
    </source>
</evidence>
<evidence type="ECO:0000256" key="4">
    <source>
        <dbReference type="ARBA" id="ARBA00022801"/>
    </source>
</evidence>
<comment type="similarity">
    <text evidence="2">Belongs to the peptidase S54 family.</text>
</comment>
<evidence type="ECO:0000256" key="6">
    <source>
        <dbReference type="ARBA" id="ARBA00023136"/>
    </source>
</evidence>
<dbReference type="Gene3D" id="1.20.1540.10">
    <property type="entry name" value="Rhomboid-like"/>
    <property type="match status" value="1"/>
</dbReference>